<feature type="transmembrane region" description="Helical" evidence="6">
    <location>
        <begin position="21"/>
        <end position="44"/>
    </location>
</feature>
<sequence>MDRFPRPNETIVQRANTGLQTFMAQVYGWMTCGLLLTAFIAWYAANTPAVMQFVFSSKITFFGLIIVQLGLVFVLSGMVHKLSAGVATSLFMLYSALTGLTMASIFLVYTYSSIASTFVVAGGMFGAMSLYGYTTKRDLSGFGNMLFMALIGIVLASLVNFWLKSDALMWAITYIGVVVFVGLTAYDTQKLKNIGEQIDTRDAQMLRKYSILGALTLYLDFINLFLMLLRIFGNRR</sequence>
<dbReference type="KEGG" id="cnt:JT31_05945"/>
<reference evidence="7 8" key="1">
    <citation type="submission" date="2014-09" db="EMBL/GenBank/DDBJ databases">
        <title>Cedecea neteri SSMD04 Genome Sequencing.</title>
        <authorList>
            <person name="Tan J.-Y."/>
        </authorList>
    </citation>
    <scope>NUCLEOTIDE SEQUENCE [LARGE SCALE GENOMIC DNA]</scope>
    <source>
        <strain evidence="7 8">SSMD04</strain>
    </source>
</reference>
<dbReference type="InterPro" id="IPR006214">
    <property type="entry name" value="Bax_inhibitor_1-related"/>
</dbReference>
<comment type="similarity">
    <text evidence="2 6">Belongs to the BI1 family.</text>
</comment>
<dbReference type="AlphaFoldDB" id="A0A089RC79"/>
<proteinExistence type="inferred from homology"/>
<accession>A0A089RC79</accession>
<dbReference type="Proteomes" id="UP000029481">
    <property type="component" value="Chromosome"/>
</dbReference>
<feature type="transmembrane region" description="Helical" evidence="6">
    <location>
        <begin position="59"/>
        <end position="79"/>
    </location>
</feature>
<dbReference type="PANTHER" id="PTHR23291">
    <property type="entry name" value="BAX INHIBITOR-RELATED"/>
    <property type="match status" value="1"/>
</dbReference>
<feature type="transmembrane region" description="Helical" evidence="6">
    <location>
        <begin position="209"/>
        <end position="232"/>
    </location>
</feature>
<evidence type="ECO:0000256" key="4">
    <source>
        <dbReference type="ARBA" id="ARBA00022989"/>
    </source>
</evidence>
<feature type="transmembrane region" description="Helical" evidence="6">
    <location>
        <begin position="91"/>
        <end position="109"/>
    </location>
</feature>
<dbReference type="Pfam" id="PF01027">
    <property type="entry name" value="Bax1-I"/>
    <property type="match status" value="1"/>
</dbReference>
<evidence type="ECO:0000256" key="3">
    <source>
        <dbReference type="ARBA" id="ARBA00022692"/>
    </source>
</evidence>
<gene>
    <name evidence="7" type="ORF">JT31_05945</name>
</gene>
<protein>
    <submittedName>
        <fullName evidence="7">Membrane protein</fullName>
    </submittedName>
</protein>
<keyword evidence="8" id="KW-1185">Reference proteome</keyword>
<keyword evidence="3 6" id="KW-0812">Transmembrane</keyword>
<dbReference type="EMBL" id="CP009451">
    <property type="protein sequence ID" value="AIR04175.1"/>
    <property type="molecule type" value="Genomic_DNA"/>
</dbReference>
<dbReference type="GO" id="GO:0005886">
    <property type="term" value="C:plasma membrane"/>
    <property type="evidence" value="ECO:0007669"/>
    <property type="project" value="TreeGrafter"/>
</dbReference>
<evidence type="ECO:0000256" key="1">
    <source>
        <dbReference type="ARBA" id="ARBA00004141"/>
    </source>
</evidence>
<feature type="transmembrane region" description="Helical" evidence="6">
    <location>
        <begin position="145"/>
        <end position="163"/>
    </location>
</feature>
<dbReference type="PANTHER" id="PTHR23291:SF50">
    <property type="entry name" value="PROTEIN LIFEGUARD 4"/>
    <property type="match status" value="1"/>
</dbReference>
<dbReference type="RefSeq" id="WP_038474443.1">
    <property type="nucleotide sequence ID" value="NZ_CP009451.1"/>
</dbReference>
<evidence type="ECO:0000313" key="7">
    <source>
        <dbReference type="EMBL" id="AIR04175.1"/>
    </source>
</evidence>
<comment type="subcellular location">
    <subcellularLocation>
        <location evidence="1">Membrane</location>
        <topology evidence="1">Multi-pass membrane protein</topology>
    </subcellularLocation>
</comment>
<organism evidence="7 8">
    <name type="scientific">Cedecea neteri</name>
    <dbReference type="NCBI Taxonomy" id="158822"/>
    <lineage>
        <taxon>Bacteria</taxon>
        <taxon>Pseudomonadati</taxon>
        <taxon>Pseudomonadota</taxon>
        <taxon>Gammaproteobacteria</taxon>
        <taxon>Enterobacterales</taxon>
        <taxon>Enterobacteriaceae</taxon>
        <taxon>Cedecea</taxon>
    </lineage>
</organism>
<evidence type="ECO:0000313" key="8">
    <source>
        <dbReference type="Proteomes" id="UP000029481"/>
    </source>
</evidence>
<feature type="transmembrane region" description="Helical" evidence="6">
    <location>
        <begin position="169"/>
        <end position="188"/>
    </location>
</feature>
<keyword evidence="4 6" id="KW-1133">Transmembrane helix</keyword>
<feature type="transmembrane region" description="Helical" evidence="6">
    <location>
        <begin position="115"/>
        <end position="133"/>
    </location>
</feature>
<evidence type="ECO:0000256" key="5">
    <source>
        <dbReference type="ARBA" id="ARBA00023136"/>
    </source>
</evidence>
<dbReference type="CDD" id="cd10432">
    <property type="entry name" value="BI-1-like_bacterial"/>
    <property type="match status" value="1"/>
</dbReference>
<keyword evidence="5 6" id="KW-0472">Membrane</keyword>
<evidence type="ECO:0000256" key="2">
    <source>
        <dbReference type="ARBA" id="ARBA00010350"/>
    </source>
</evidence>
<dbReference type="OrthoDB" id="9793828at2"/>
<name>A0A089RC79_9ENTR</name>
<evidence type="ECO:0000256" key="6">
    <source>
        <dbReference type="RuleBase" id="RU004379"/>
    </source>
</evidence>